<dbReference type="Proteomes" id="UP000620559">
    <property type="component" value="Unassembled WGS sequence"/>
</dbReference>
<protein>
    <submittedName>
        <fullName evidence="1">Uncharacterized protein</fullName>
    </submittedName>
</protein>
<dbReference type="EMBL" id="JADEWL010000041">
    <property type="protein sequence ID" value="MBE9213759.1"/>
    <property type="molecule type" value="Genomic_DNA"/>
</dbReference>
<sequence length="1084" mass="121876">MVLSQNREPFDIRNYYDRLTPTKRKHRYECPVCGGHSLTINQKSGAYKCWSNECDSKDIREAIAPELFNSSNYSSHSRLLYKRKPKPLPPTPAPIPSGDIELATLPYSPTPSQPINRGRYTEIKYPYSPTQWVLRKQNPDGKKITLPYHTSSNGEVVCGKGDKQWHPYCWDEVLKYGIGKWVLGAEGEKDTDNSRSDLKLVTFTFQGASWGEDSLSTAANRFKNAGIAGIIYFPDNDDAGRKKAEKLAYACAKAKLPFIAINPVRMWSECPDKGDISDWIDSGLASITALNQEIATSISIEYKPKDRLITRKEWESAKSFKELLELVPKLKARFTSKKQSWGFSKDEPKVTQKEPCKVSTYTYTYEKCDSEALLQADRVSTWINSPHKYIFDSSGTGSGKSYDAGNLQPSDFDCEKIFYISNDSRNPTTPTLQQGWAHLEGRHNGLIRDDKGKLRRKKDGDKYVVSPNCARTDTINALKNANIRSAYSANVACQNCAYLEACRGGHLFGYLNDRAKTFSNSRIISHPQSLPSPGEDFDYSDSVLVWEEWSQIFKNFESVQVTARDVDMLITALATDNLELLQQLHPLLNKIKSILTSREKAPTRYGWSYEHLKELFYFPENIDLVALEEATAPDLLPLNPTLDSGVDIADLPASVRKRFQQRDNVTAQEVKQSVLKQWILPLLEILKGDCTGYISCDFNHLTITTPNTRLAEIAASAKKNIFLDATGRVIDLAQLLVIPYTQIFSCKQKAETPSNLEVIQVAGLGRMGISRGDDQQRRGKAVCEEITKQSSEKGESCELITFKKFDGKYQWFVDSRGSNDLEGIQNIILDGIPTPNLEALKAEFTCIYGRTPLQGTKTVKQSIKLNNPMPDGVQPDFDYEVSIDNDFADFIRHRILETIDQAIGRNRADRYPDREFKVYILGDFPLDLPVTLTQASEITPEAATKLERLQLAIKKAVELLLSEGKKVTQKAIAKLANVSQQRISQLREFLLVLLKGTIYTKTSKNNSPPNTPPDGEWVAKTYLPLIASEPRDTMLESISVLFDGYSLPDLIKIWEMTDGKTQIDLLSALLGAFPISLAVMEPGY</sequence>
<dbReference type="AlphaFoldDB" id="A0A8J7F804"/>
<name>A0A8J7F804_9CYAN</name>
<evidence type="ECO:0000313" key="2">
    <source>
        <dbReference type="Proteomes" id="UP000620559"/>
    </source>
</evidence>
<organism evidence="1 2">
    <name type="scientific">Plectonema cf. radiosum LEGE 06105</name>
    <dbReference type="NCBI Taxonomy" id="945769"/>
    <lineage>
        <taxon>Bacteria</taxon>
        <taxon>Bacillati</taxon>
        <taxon>Cyanobacteriota</taxon>
        <taxon>Cyanophyceae</taxon>
        <taxon>Oscillatoriophycideae</taxon>
        <taxon>Oscillatoriales</taxon>
        <taxon>Microcoleaceae</taxon>
        <taxon>Plectonema</taxon>
    </lineage>
</organism>
<keyword evidence="2" id="KW-1185">Reference proteome</keyword>
<comment type="caution">
    <text evidence="1">The sequence shown here is derived from an EMBL/GenBank/DDBJ whole genome shotgun (WGS) entry which is preliminary data.</text>
</comment>
<accession>A0A8J7F804</accession>
<dbReference type="RefSeq" id="WP_193920938.1">
    <property type="nucleotide sequence ID" value="NZ_JADEWL010000041.1"/>
</dbReference>
<proteinExistence type="predicted"/>
<gene>
    <name evidence="1" type="ORF">IQ247_13975</name>
</gene>
<reference evidence="1" key="1">
    <citation type="submission" date="2020-10" db="EMBL/GenBank/DDBJ databases">
        <authorList>
            <person name="Castelo-Branco R."/>
            <person name="Eusebio N."/>
            <person name="Adriana R."/>
            <person name="Vieira A."/>
            <person name="Brugerolle De Fraissinette N."/>
            <person name="Rezende De Castro R."/>
            <person name="Schneider M.P."/>
            <person name="Vasconcelos V."/>
            <person name="Leao P.N."/>
        </authorList>
    </citation>
    <scope>NUCLEOTIDE SEQUENCE</scope>
    <source>
        <strain evidence="1">LEGE 06105</strain>
    </source>
</reference>
<evidence type="ECO:0000313" key="1">
    <source>
        <dbReference type="EMBL" id="MBE9213759.1"/>
    </source>
</evidence>